<dbReference type="InterPro" id="IPR013216">
    <property type="entry name" value="Methyltransf_11"/>
</dbReference>
<name>A0A9W9FWN7_9EURO</name>
<proteinExistence type="predicted"/>
<evidence type="ECO:0000313" key="3">
    <source>
        <dbReference type="Proteomes" id="UP001149165"/>
    </source>
</evidence>
<dbReference type="GO" id="GO:0008757">
    <property type="term" value="F:S-adenosylmethionine-dependent methyltransferase activity"/>
    <property type="evidence" value="ECO:0007669"/>
    <property type="project" value="InterPro"/>
</dbReference>
<dbReference type="Gene3D" id="3.40.50.150">
    <property type="entry name" value="Vaccinia Virus protein VP39"/>
    <property type="match status" value="1"/>
</dbReference>
<evidence type="ECO:0000313" key="2">
    <source>
        <dbReference type="EMBL" id="KAJ5107814.1"/>
    </source>
</evidence>
<evidence type="ECO:0000259" key="1">
    <source>
        <dbReference type="Pfam" id="PF08241"/>
    </source>
</evidence>
<dbReference type="Proteomes" id="UP001149165">
    <property type="component" value="Unassembled WGS sequence"/>
</dbReference>
<dbReference type="InterPro" id="IPR051052">
    <property type="entry name" value="Diverse_substrate_MTase"/>
</dbReference>
<gene>
    <name evidence="2" type="ORF">N7456_004489</name>
</gene>
<dbReference type="PANTHER" id="PTHR44942:SF10">
    <property type="entry name" value="METHYLTRANSFERASE TYPE 11 DOMAIN-CONTAINING PROTEIN"/>
    <property type="match status" value="1"/>
</dbReference>
<dbReference type="PANTHER" id="PTHR44942">
    <property type="entry name" value="METHYLTRANSF_11 DOMAIN-CONTAINING PROTEIN"/>
    <property type="match status" value="1"/>
</dbReference>
<feature type="domain" description="Methyltransferase type 11" evidence="1">
    <location>
        <begin position="57"/>
        <end position="159"/>
    </location>
</feature>
<dbReference type="OrthoDB" id="10027013at2759"/>
<dbReference type="AlphaFoldDB" id="A0A9W9FWN7"/>
<dbReference type="InterPro" id="IPR029063">
    <property type="entry name" value="SAM-dependent_MTases_sf"/>
</dbReference>
<dbReference type="EMBL" id="JAPQKH010000003">
    <property type="protein sequence ID" value="KAJ5107814.1"/>
    <property type="molecule type" value="Genomic_DNA"/>
</dbReference>
<dbReference type="Pfam" id="PF08241">
    <property type="entry name" value="Methyltransf_11"/>
    <property type="match status" value="1"/>
</dbReference>
<comment type="caution">
    <text evidence="2">The sequence shown here is derived from an EMBL/GenBank/DDBJ whole genome shotgun (WGS) entry which is preliminary data.</text>
</comment>
<reference evidence="2" key="1">
    <citation type="submission" date="2022-11" db="EMBL/GenBank/DDBJ databases">
        <authorList>
            <person name="Petersen C."/>
        </authorList>
    </citation>
    <scope>NUCLEOTIDE SEQUENCE</scope>
    <source>
        <strain evidence="2">IBT 30069</strain>
    </source>
</reference>
<keyword evidence="3" id="KW-1185">Reference proteome</keyword>
<sequence length="315" mass="34496">MSQPASTEAYKKEQTFTNYNKEQGEAYAQGRPGYHPTLYQYIIDTHIATGGQLDTLLDVGSGPGTAVRALGVNFSHAIGLDPSESMVATARSLGGATSIAESIRFEVSTAEDLGTSLPNRPIPNASVDLITAANSAHWFNMSQFWTTAARVLKPGGSVVMWMSGKTVMHPSVPSSAAIDAAMDDLEETHLRSYMVRGNFMTRNRYIDLPLPWTLDEPISGFDQSAFVRKEWDIAEDPFACQPGASLDGFEKMFKTMSTVTRWYEAHPDAIGTEQDISKVYRRTIECLLHEAGVDKGKEMLKGAMRGVTLTVKRSA</sequence>
<organism evidence="2 3">
    <name type="scientific">Penicillium angulare</name>
    <dbReference type="NCBI Taxonomy" id="116970"/>
    <lineage>
        <taxon>Eukaryota</taxon>
        <taxon>Fungi</taxon>
        <taxon>Dikarya</taxon>
        <taxon>Ascomycota</taxon>
        <taxon>Pezizomycotina</taxon>
        <taxon>Eurotiomycetes</taxon>
        <taxon>Eurotiomycetidae</taxon>
        <taxon>Eurotiales</taxon>
        <taxon>Aspergillaceae</taxon>
        <taxon>Penicillium</taxon>
    </lineage>
</organism>
<dbReference type="CDD" id="cd02440">
    <property type="entry name" value="AdoMet_MTases"/>
    <property type="match status" value="1"/>
</dbReference>
<accession>A0A9W9FWN7</accession>
<reference evidence="2" key="2">
    <citation type="journal article" date="2023" name="IMA Fungus">
        <title>Comparative genomic study of the Penicillium genus elucidates a diverse pangenome and 15 lateral gene transfer events.</title>
        <authorList>
            <person name="Petersen C."/>
            <person name="Sorensen T."/>
            <person name="Nielsen M.R."/>
            <person name="Sondergaard T.E."/>
            <person name="Sorensen J.L."/>
            <person name="Fitzpatrick D.A."/>
            <person name="Frisvad J.C."/>
            <person name="Nielsen K.L."/>
        </authorList>
    </citation>
    <scope>NUCLEOTIDE SEQUENCE</scope>
    <source>
        <strain evidence="2">IBT 30069</strain>
    </source>
</reference>
<dbReference type="SUPFAM" id="SSF53335">
    <property type="entry name" value="S-adenosyl-L-methionine-dependent methyltransferases"/>
    <property type="match status" value="1"/>
</dbReference>
<protein>
    <recommendedName>
        <fullName evidence="1">Methyltransferase type 11 domain-containing protein</fullName>
    </recommendedName>
</protein>